<name>A0AAE1BBF7_9GAST</name>
<dbReference type="AlphaFoldDB" id="A0AAE1BBF7"/>
<gene>
    <name evidence="1" type="ORF">RRG08_017621</name>
</gene>
<sequence>MPAKIRPIPFSICFGIVQNWWEISPYQHHGDLITVSDCGLKKIISKQWRGNIAMRPNHDEHKVNNDSHDLPEVATRSHLSTQTTINPASFSHTEARGRKVMTGRCAFRKVSSCTCIANKSKNP</sequence>
<keyword evidence="2" id="KW-1185">Reference proteome</keyword>
<evidence type="ECO:0000313" key="2">
    <source>
        <dbReference type="Proteomes" id="UP001283361"/>
    </source>
</evidence>
<protein>
    <submittedName>
        <fullName evidence="1">Uncharacterized protein</fullName>
    </submittedName>
</protein>
<dbReference type="Proteomes" id="UP001283361">
    <property type="component" value="Unassembled WGS sequence"/>
</dbReference>
<comment type="caution">
    <text evidence="1">The sequence shown here is derived from an EMBL/GenBank/DDBJ whole genome shotgun (WGS) entry which is preliminary data.</text>
</comment>
<evidence type="ECO:0000313" key="1">
    <source>
        <dbReference type="EMBL" id="KAK3802436.1"/>
    </source>
</evidence>
<organism evidence="1 2">
    <name type="scientific">Elysia crispata</name>
    <name type="common">lettuce slug</name>
    <dbReference type="NCBI Taxonomy" id="231223"/>
    <lineage>
        <taxon>Eukaryota</taxon>
        <taxon>Metazoa</taxon>
        <taxon>Spiralia</taxon>
        <taxon>Lophotrochozoa</taxon>
        <taxon>Mollusca</taxon>
        <taxon>Gastropoda</taxon>
        <taxon>Heterobranchia</taxon>
        <taxon>Euthyneura</taxon>
        <taxon>Panpulmonata</taxon>
        <taxon>Sacoglossa</taxon>
        <taxon>Placobranchoidea</taxon>
        <taxon>Plakobranchidae</taxon>
        <taxon>Elysia</taxon>
    </lineage>
</organism>
<dbReference type="EMBL" id="JAWDGP010000236">
    <property type="protein sequence ID" value="KAK3802436.1"/>
    <property type="molecule type" value="Genomic_DNA"/>
</dbReference>
<reference evidence="1" key="1">
    <citation type="journal article" date="2023" name="G3 (Bethesda)">
        <title>A reference genome for the long-term kleptoplast-retaining sea slug Elysia crispata morphotype clarki.</title>
        <authorList>
            <person name="Eastman K.E."/>
            <person name="Pendleton A.L."/>
            <person name="Shaikh M.A."/>
            <person name="Suttiyut T."/>
            <person name="Ogas R."/>
            <person name="Tomko P."/>
            <person name="Gavelis G."/>
            <person name="Widhalm J.R."/>
            <person name="Wisecaver J.H."/>
        </authorList>
    </citation>
    <scope>NUCLEOTIDE SEQUENCE</scope>
    <source>
        <strain evidence="1">ECLA1</strain>
    </source>
</reference>
<proteinExistence type="predicted"/>
<accession>A0AAE1BBF7</accession>